<proteinExistence type="predicted"/>
<dbReference type="EMBL" id="JARNBH010000015">
    <property type="protein sequence ID" value="MEC0274431.1"/>
    <property type="molecule type" value="Genomic_DNA"/>
</dbReference>
<accession>A0AAW9NBY3</accession>
<reference evidence="1 2" key="1">
    <citation type="submission" date="2023-03" db="EMBL/GenBank/DDBJ databases">
        <title>Bacillus Genome Sequencing.</title>
        <authorList>
            <person name="Dunlap C."/>
        </authorList>
    </citation>
    <scope>NUCLEOTIDE SEQUENCE [LARGE SCALE GENOMIC DNA]</scope>
    <source>
        <strain evidence="1 2">B-41290</strain>
    </source>
</reference>
<dbReference type="RefSeq" id="WP_367407137.1">
    <property type="nucleotide sequence ID" value="NZ_JARNBH010000015.1"/>
</dbReference>
<evidence type="ECO:0008006" key="3">
    <source>
        <dbReference type="Google" id="ProtNLM"/>
    </source>
</evidence>
<evidence type="ECO:0000313" key="1">
    <source>
        <dbReference type="EMBL" id="MEC0274431.1"/>
    </source>
</evidence>
<keyword evidence="2" id="KW-1185">Reference proteome</keyword>
<evidence type="ECO:0000313" key="2">
    <source>
        <dbReference type="Proteomes" id="UP001307168"/>
    </source>
</evidence>
<organism evidence="1 2">
    <name type="scientific">Peribacillus castrilensis</name>
    <dbReference type="NCBI Taxonomy" id="2897690"/>
    <lineage>
        <taxon>Bacteria</taxon>
        <taxon>Bacillati</taxon>
        <taxon>Bacillota</taxon>
        <taxon>Bacilli</taxon>
        <taxon>Bacillales</taxon>
        <taxon>Bacillaceae</taxon>
        <taxon>Peribacillus</taxon>
    </lineage>
</organism>
<dbReference type="Proteomes" id="UP001307168">
    <property type="component" value="Unassembled WGS sequence"/>
</dbReference>
<sequence length="51" mass="6187">MSRQQEIVTNMYVEAKLQFHTILDQLFPEYRKAFGDFRRKTGQSVNRCLYE</sequence>
<name>A0AAW9NBY3_9BACI</name>
<protein>
    <recommendedName>
        <fullName evidence="3">Transposase</fullName>
    </recommendedName>
</protein>
<gene>
    <name evidence="1" type="ORF">P4706_15360</name>
</gene>
<dbReference type="AlphaFoldDB" id="A0AAW9NBY3"/>
<comment type="caution">
    <text evidence="1">The sequence shown here is derived from an EMBL/GenBank/DDBJ whole genome shotgun (WGS) entry which is preliminary data.</text>
</comment>